<evidence type="ECO:0000256" key="1">
    <source>
        <dbReference type="ARBA" id="ARBA00005417"/>
    </source>
</evidence>
<evidence type="ECO:0000313" key="9">
    <source>
        <dbReference type="Proteomes" id="UP000611708"/>
    </source>
</evidence>
<feature type="domain" description="ABC transporter" evidence="7">
    <location>
        <begin position="5"/>
        <end position="240"/>
    </location>
</feature>
<proteinExistence type="inferred from homology"/>
<evidence type="ECO:0000256" key="4">
    <source>
        <dbReference type="ARBA" id="ARBA00022737"/>
    </source>
</evidence>
<dbReference type="RefSeq" id="WP_196262337.1">
    <property type="nucleotide sequence ID" value="NZ_JADQDN010000001.1"/>
</dbReference>
<dbReference type="CDD" id="cd03216">
    <property type="entry name" value="ABC_Carb_Monos_I"/>
    <property type="match status" value="1"/>
</dbReference>
<accession>A0ABS0HNA8</accession>
<evidence type="ECO:0000256" key="2">
    <source>
        <dbReference type="ARBA" id="ARBA00022448"/>
    </source>
</evidence>
<evidence type="ECO:0000256" key="3">
    <source>
        <dbReference type="ARBA" id="ARBA00022597"/>
    </source>
</evidence>
<dbReference type="PROSITE" id="PS50893">
    <property type="entry name" value="ABC_TRANSPORTER_2"/>
    <property type="match status" value="2"/>
</dbReference>
<dbReference type="SUPFAM" id="SSF52540">
    <property type="entry name" value="P-loop containing nucleoside triphosphate hydrolases"/>
    <property type="match status" value="2"/>
</dbReference>
<dbReference type="InterPro" id="IPR027417">
    <property type="entry name" value="P-loop_NTPase"/>
</dbReference>
<keyword evidence="3" id="KW-0762">Sugar transport</keyword>
<dbReference type="InterPro" id="IPR003593">
    <property type="entry name" value="AAA+_ATPase"/>
</dbReference>
<dbReference type="InterPro" id="IPR050107">
    <property type="entry name" value="ABC_carbohydrate_import_ATPase"/>
</dbReference>
<dbReference type="PANTHER" id="PTHR43790:SF9">
    <property type="entry name" value="GALACTOFURANOSE TRANSPORTER ATP-BINDING PROTEIN YTFR"/>
    <property type="match status" value="1"/>
</dbReference>
<gene>
    <name evidence="8" type="ORF">I2H36_02810</name>
</gene>
<dbReference type="Proteomes" id="UP000611708">
    <property type="component" value="Unassembled WGS sequence"/>
</dbReference>
<dbReference type="InterPro" id="IPR017871">
    <property type="entry name" value="ABC_transporter-like_CS"/>
</dbReference>
<evidence type="ECO:0000259" key="7">
    <source>
        <dbReference type="PROSITE" id="PS50893"/>
    </source>
</evidence>
<keyword evidence="6 8" id="KW-0067">ATP-binding</keyword>
<dbReference type="SMART" id="SM00382">
    <property type="entry name" value="AAA"/>
    <property type="match status" value="2"/>
</dbReference>
<dbReference type="GO" id="GO:0005524">
    <property type="term" value="F:ATP binding"/>
    <property type="evidence" value="ECO:0007669"/>
    <property type="project" value="UniProtKB-KW"/>
</dbReference>
<dbReference type="Gene3D" id="3.40.50.300">
    <property type="entry name" value="P-loop containing nucleotide triphosphate hydrolases"/>
    <property type="match status" value="2"/>
</dbReference>
<protein>
    <submittedName>
        <fullName evidence="8">Sugar ABC transporter ATP-binding protein</fullName>
    </submittedName>
</protein>
<comment type="caution">
    <text evidence="8">The sequence shown here is derived from an EMBL/GenBank/DDBJ whole genome shotgun (WGS) entry which is preliminary data.</text>
</comment>
<keyword evidence="2" id="KW-0813">Transport</keyword>
<dbReference type="PANTHER" id="PTHR43790">
    <property type="entry name" value="CARBOHYDRATE TRANSPORT ATP-BINDING PROTEIN MG119-RELATED"/>
    <property type="match status" value="1"/>
</dbReference>
<evidence type="ECO:0000256" key="5">
    <source>
        <dbReference type="ARBA" id="ARBA00022741"/>
    </source>
</evidence>
<keyword evidence="5" id="KW-0547">Nucleotide-binding</keyword>
<dbReference type="Pfam" id="PF00005">
    <property type="entry name" value="ABC_tran"/>
    <property type="match status" value="2"/>
</dbReference>
<dbReference type="EMBL" id="JADQDN010000001">
    <property type="protein sequence ID" value="MBF9194954.1"/>
    <property type="molecule type" value="Genomic_DNA"/>
</dbReference>
<organism evidence="8 9">
    <name type="scientific">Microvirga terrestris</name>
    <dbReference type="NCBI Taxonomy" id="2791024"/>
    <lineage>
        <taxon>Bacteria</taxon>
        <taxon>Pseudomonadati</taxon>
        <taxon>Pseudomonadota</taxon>
        <taxon>Alphaproteobacteria</taxon>
        <taxon>Hyphomicrobiales</taxon>
        <taxon>Methylobacteriaceae</taxon>
        <taxon>Microvirga</taxon>
    </lineage>
</organism>
<dbReference type="InterPro" id="IPR003439">
    <property type="entry name" value="ABC_transporter-like_ATP-bd"/>
</dbReference>
<name>A0ABS0HNA8_9HYPH</name>
<dbReference type="CDD" id="cd03215">
    <property type="entry name" value="ABC_Carb_Monos_II"/>
    <property type="match status" value="1"/>
</dbReference>
<evidence type="ECO:0000256" key="6">
    <source>
        <dbReference type="ARBA" id="ARBA00022840"/>
    </source>
</evidence>
<reference evidence="8 9" key="1">
    <citation type="submission" date="2020-11" db="EMBL/GenBank/DDBJ databases">
        <authorList>
            <person name="Kim M.K."/>
        </authorList>
    </citation>
    <scope>NUCLEOTIDE SEQUENCE [LARGE SCALE GENOMIC DNA]</scope>
    <source>
        <strain evidence="8 9">BT290</strain>
    </source>
</reference>
<comment type="similarity">
    <text evidence="1">Belongs to the ABC transporter superfamily.</text>
</comment>
<keyword evidence="4" id="KW-0677">Repeat</keyword>
<dbReference type="PROSITE" id="PS00211">
    <property type="entry name" value="ABC_TRANSPORTER_1"/>
    <property type="match status" value="1"/>
</dbReference>
<sequence length="509" mass="55686">MAPLLSMHGIDKRFAGIPALRSAELVVERGEVHALIGQNGAGKSTMIKILTGYYRKDAGEILFDGKPVEFSSPQDAQRSGISTIYQEINLVPYRSVTENICLGREKRRFGLLDWSAMHEEARALLARFKIGIDVRRPLMAYPTAVQQMIAIARAIGFEAKLVIMDEPTSSLDEREVGVLFGVIRQLKEAGVSVIFVSHKLDELYAVCDRVTIMRDGRTVQVAPMTQLSRLDLVTSMLGRELSQVLHEGHGMADAAGEAREHVLKVQNLSVGRKVSDVSFDVRPGEIVGLAGLLGAGRTESVRAVFGADRPDAGTIDFARRENAIATPSDAIRAGMGFCSEDRKLEGIIPDMSVRENLTLALMPQLARRGIVNEARSREIVDRFIKRLGIRCTGPEQRIRELSGGNQQKVLLARWLCMNPKLLILDEPTRGIDVGAKAEILSLIRELAGQGLGVLMISSELEEVVEAASRIFVLRDGRTAAELRGDAVNEQSVMTAMAHGHESAREAAHG</sequence>
<evidence type="ECO:0000313" key="8">
    <source>
        <dbReference type="EMBL" id="MBF9194954.1"/>
    </source>
</evidence>
<feature type="domain" description="ABC transporter" evidence="7">
    <location>
        <begin position="257"/>
        <end position="500"/>
    </location>
</feature>
<keyword evidence="9" id="KW-1185">Reference proteome</keyword>